<dbReference type="Proteomes" id="UP001201262">
    <property type="component" value="Unassembled WGS sequence"/>
</dbReference>
<dbReference type="AlphaFoldDB" id="A0AAD4KIV1"/>
<feature type="region of interest" description="Disordered" evidence="2">
    <location>
        <begin position="1"/>
        <end position="117"/>
    </location>
</feature>
<feature type="compositionally biased region" description="Basic and acidic residues" evidence="2">
    <location>
        <begin position="80"/>
        <end position="101"/>
    </location>
</feature>
<dbReference type="RefSeq" id="XP_046065879.1">
    <property type="nucleotide sequence ID" value="XM_046222340.1"/>
</dbReference>
<accession>A0AAD4KIV1</accession>
<gene>
    <name evidence="3" type="ORF">BGW36DRAFT_466390</name>
</gene>
<feature type="compositionally biased region" description="Low complexity" evidence="2">
    <location>
        <begin position="9"/>
        <end position="48"/>
    </location>
</feature>
<feature type="region of interest" description="Disordered" evidence="2">
    <location>
        <begin position="433"/>
        <end position="457"/>
    </location>
</feature>
<feature type="compositionally biased region" description="Basic and acidic residues" evidence="2">
    <location>
        <begin position="471"/>
        <end position="496"/>
    </location>
</feature>
<sequence length="496" mass="56267">MPTYIRTYSGASGRHGSRESSSNNSSYRTSTRIGSSSHSSPGYRVVYSYDDDSDYGSYRSSSRRLGASNHHRSSSYSPMSDRDRRGRADEERYQSSSRGDDYYSTSSDRNYSGPSRLDDLSDLFSRLDIGPASNDYYTESGSSGRSTRSSNDRREDPDWRREISSSDYESPTGRSSNYVDEDDDEEQVHYSIDTTSDDPRRQVLRRHFTGENMEGDVDMWMTREEDGTPNVLAEKLKPSWVDVATLCVITGVSNSVSHGKMKPKLDKFKETHFNQLASHREKKKIQEVAGKRKKLEKELGKLLDEIEQRRSALKKGSLPREARTLDQDRHKNVGTTAEAVMRDTPEYYESKDSDEALDQDRYKNVDTLPPGNYEIEDGKLLYMPFETDQKDWFLSQGGKFVVSLDKLRSGIWGVTGSKICYVKSSKGRFIDLGPAPAPLTKSSPSRPSNNKKKPYNPRVVKAIGWIANASPEKRAKATHENDERIMKVKEQRGKAK</sequence>
<keyword evidence="4" id="KW-1185">Reference proteome</keyword>
<reference evidence="3" key="1">
    <citation type="submission" date="2021-12" db="EMBL/GenBank/DDBJ databases">
        <title>Convergent genome expansion in fungi linked to evolution of root-endophyte symbiosis.</title>
        <authorList>
            <consortium name="DOE Joint Genome Institute"/>
            <person name="Ke Y.-H."/>
            <person name="Bonito G."/>
            <person name="Liao H.-L."/>
            <person name="Looney B."/>
            <person name="Rojas-Flechas A."/>
            <person name="Nash J."/>
            <person name="Hameed K."/>
            <person name="Schadt C."/>
            <person name="Martin F."/>
            <person name="Crous P.W."/>
            <person name="Miettinen O."/>
            <person name="Magnuson J.K."/>
            <person name="Labbe J."/>
            <person name="Jacobson D."/>
            <person name="Doktycz M.J."/>
            <person name="Veneault-Fourrey C."/>
            <person name="Kuo A."/>
            <person name="Mondo S."/>
            <person name="Calhoun S."/>
            <person name="Riley R."/>
            <person name="Ohm R."/>
            <person name="LaButti K."/>
            <person name="Andreopoulos B."/>
            <person name="Pangilinan J."/>
            <person name="Nolan M."/>
            <person name="Tritt A."/>
            <person name="Clum A."/>
            <person name="Lipzen A."/>
            <person name="Daum C."/>
            <person name="Barry K."/>
            <person name="Grigoriev I.V."/>
            <person name="Vilgalys R."/>
        </authorList>
    </citation>
    <scope>NUCLEOTIDE SEQUENCE</scope>
    <source>
        <strain evidence="3">PMI_201</strain>
    </source>
</reference>
<evidence type="ECO:0000256" key="1">
    <source>
        <dbReference type="SAM" id="Coils"/>
    </source>
</evidence>
<organism evidence="3 4">
    <name type="scientific">Talaromyces proteolyticus</name>
    <dbReference type="NCBI Taxonomy" id="1131652"/>
    <lineage>
        <taxon>Eukaryota</taxon>
        <taxon>Fungi</taxon>
        <taxon>Dikarya</taxon>
        <taxon>Ascomycota</taxon>
        <taxon>Pezizomycotina</taxon>
        <taxon>Eurotiomycetes</taxon>
        <taxon>Eurotiomycetidae</taxon>
        <taxon>Eurotiales</taxon>
        <taxon>Trichocomaceae</taxon>
        <taxon>Talaromyces</taxon>
        <taxon>Talaromyces sect. Bacilispori</taxon>
    </lineage>
</organism>
<feature type="compositionally biased region" description="Low complexity" evidence="2">
    <location>
        <begin position="55"/>
        <end position="64"/>
    </location>
</feature>
<feature type="compositionally biased region" description="Low complexity" evidence="2">
    <location>
        <begin position="140"/>
        <end position="149"/>
    </location>
</feature>
<keyword evidence="1" id="KW-0175">Coiled coil</keyword>
<feature type="region of interest" description="Disordered" evidence="2">
    <location>
        <begin position="470"/>
        <end position="496"/>
    </location>
</feature>
<evidence type="ECO:0000256" key="2">
    <source>
        <dbReference type="SAM" id="MobiDB-lite"/>
    </source>
</evidence>
<feature type="compositionally biased region" description="Polar residues" evidence="2">
    <location>
        <begin position="165"/>
        <end position="178"/>
    </location>
</feature>
<feature type="compositionally biased region" description="Basic and acidic residues" evidence="2">
    <location>
        <begin position="150"/>
        <end position="164"/>
    </location>
</feature>
<name>A0AAD4KIV1_9EURO</name>
<evidence type="ECO:0000313" key="4">
    <source>
        <dbReference type="Proteomes" id="UP001201262"/>
    </source>
</evidence>
<dbReference type="GeneID" id="70252627"/>
<feature type="compositionally biased region" description="Polar residues" evidence="2">
    <location>
        <begin position="103"/>
        <end position="113"/>
    </location>
</feature>
<comment type="caution">
    <text evidence="3">The sequence shown here is derived from an EMBL/GenBank/DDBJ whole genome shotgun (WGS) entry which is preliminary data.</text>
</comment>
<protein>
    <submittedName>
        <fullName evidence="3">Uncharacterized protein</fullName>
    </submittedName>
</protein>
<proteinExistence type="predicted"/>
<feature type="region of interest" description="Disordered" evidence="2">
    <location>
        <begin position="131"/>
        <end position="197"/>
    </location>
</feature>
<feature type="coiled-coil region" evidence="1">
    <location>
        <begin position="278"/>
        <end position="312"/>
    </location>
</feature>
<dbReference type="EMBL" id="JAJTJA010000015">
    <property type="protein sequence ID" value="KAH8689525.1"/>
    <property type="molecule type" value="Genomic_DNA"/>
</dbReference>
<evidence type="ECO:0000313" key="3">
    <source>
        <dbReference type="EMBL" id="KAH8689525.1"/>
    </source>
</evidence>